<evidence type="ECO:0000313" key="9">
    <source>
        <dbReference type="Proteomes" id="UP000031532"/>
    </source>
</evidence>
<gene>
    <name evidence="8" type="ORF">QH73_0004455</name>
</gene>
<evidence type="ECO:0000256" key="2">
    <source>
        <dbReference type="ARBA" id="ARBA00010790"/>
    </source>
</evidence>
<evidence type="ECO:0000256" key="5">
    <source>
        <dbReference type="ARBA" id="ARBA00023002"/>
    </source>
</evidence>
<evidence type="ECO:0000259" key="7">
    <source>
        <dbReference type="Pfam" id="PF05199"/>
    </source>
</evidence>
<evidence type="ECO:0000256" key="1">
    <source>
        <dbReference type="ARBA" id="ARBA00001974"/>
    </source>
</evidence>
<protein>
    <submittedName>
        <fullName evidence="8">GMC family oxidoreductase</fullName>
    </submittedName>
</protein>
<keyword evidence="5" id="KW-0560">Oxidoreductase</keyword>
<evidence type="ECO:0000259" key="6">
    <source>
        <dbReference type="Pfam" id="PF01266"/>
    </source>
</evidence>
<dbReference type="Pfam" id="PF05199">
    <property type="entry name" value="GMC_oxred_C"/>
    <property type="match status" value="1"/>
</dbReference>
<dbReference type="AlphaFoldDB" id="A0A9X5E2D6"/>
<dbReference type="EMBL" id="JTJC03000001">
    <property type="protein sequence ID" value="NHC33921.1"/>
    <property type="molecule type" value="Genomic_DNA"/>
</dbReference>
<keyword evidence="3" id="KW-0285">Flavoprotein</keyword>
<dbReference type="Gene3D" id="3.50.50.60">
    <property type="entry name" value="FAD/NAD(P)-binding domain"/>
    <property type="match status" value="2"/>
</dbReference>
<feature type="domain" description="Glucose-methanol-choline oxidoreductase C-terminal" evidence="7">
    <location>
        <begin position="402"/>
        <end position="526"/>
    </location>
</feature>
<dbReference type="InterPro" id="IPR051473">
    <property type="entry name" value="P2Ox-like"/>
</dbReference>
<dbReference type="PANTHER" id="PTHR42784">
    <property type="entry name" value="PYRANOSE 2-OXIDASE"/>
    <property type="match status" value="1"/>
</dbReference>
<evidence type="ECO:0000313" key="8">
    <source>
        <dbReference type="EMBL" id="NHC33921.1"/>
    </source>
</evidence>
<accession>A0A9X5E2D6</accession>
<keyword evidence="9" id="KW-1185">Reference proteome</keyword>
<organism evidence="8 9">
    <name type="scientific">Scytonema millei VB511283</name>
    <dbReference type="NCBI Taxonomy" id="1245923"/>
    <lineage>
        <taxon>Bacteria</taxon>
        <taxon>Bacillati</taxon>
        <taxon>Cyanobacteriota</taxon>
        <taxon>Cyanophyceae</taxon>
        <taxon>Nostocales</taxon>
        <taxon>Scytonemataceae</taxon>
        <taxon>Scytonema</taxon>
    </lineage>
</organism>
<comment type="caution">
    <text evidence="8">The sequence shown here is derived from an EMBL/GenBank/DDBJ whole genome shotgun (WGS) entry which is preliminary data.</text>
</comment>
<dbReference type="Proteomes" id="UP000031532">
    <property type="component" value="Unassembled WGS sequence"/>
</dbReference>
<dbReference type="Pfam" id="PF01266">
    <property type="entry name" value="DAO"/>
    <property type="match status" value="1"/>
</dbReference>
<dbReference type="InterPro" id="IPR036188">
    <property type="entry name" value="FAD/NAD-bd_sf"/>
</dbReference>
<dbReference type="PANTHER" id="PTHR42784:SF1">
    <property type="entry name" value="PYRANOSE 2-OXIDASE"/>
    <property type="match status" value="1"/>
</dbReference>
<feature type="domain" description="FAD dependent oxidoreductase" evidence="6">
    <location>
        <begin position="17"/>
        <end position="231"/>
    </location>
</feature>
<sequence>MLVDALKLPAETLVETDICIIGAGAAGITLARELRDRQEQVCLLESGGFDYEEQIQSLYAGENIGLPYFPLKEARGRYFGGSTNLWGGWSRPMDEIDFEHRAWMPYSGWCFPKAELDPYYERAQTACHLGSFEYDLDYWQEALAQQCQVPTTTDELATYLWQIIPCTHLRFGEAYRAEIEQASNITTYLHANVLEIETNDSAQAVTRLRVASSDGKQFSVAAKVFVLAAGGIENPRLLLASNRVQSGGVGNQYDVVGRFFMEHPYLISGTAELSNSAELYTRIKFPVGEETFLATGLGLSKEVQEREQILNFGLRLLAIDEWLEAYKRLRSRTQQTVRHKAFPSIAEGRKNVGKSSTIADFVKVASRPDRFADRMTKKLFQQSIAARQFNSCDTHLIGEQAPNPDSRVTLSRDRDKLGMNRVQLDWRLSPIDKYTIARSQQLIAAEFERSGLGKIHIELTDDEATWRSVAGSYHHIGTTRMSNNPREGVVNEHCQVHGIHNLYIAGSSVFPTSGLSNPTLTIVALALRLADRLKDRLDNSAEASPAVAVQAI</sequence>
<reference evidence="8 9" key="1">
    <citation type="journal article" date="2015" name="Genome Announc.">
        <title>Draft Genome Sequence of the Terrestrial Cyanobacterium Scytonema millei VB511283, Isolated from Eastern India.</title>
        <authorList>
            <person name="Sen D."/>
            <person name="Chandrababunaidu M.M."/>
            <person name="Singh D."/>
            <person name="Sanghi N."/>
            <person name="Ghorai A."/>
            <person name="Mishra G.P."/>
            <person name="Madduluri M."/>
            <person name="Adhikary S.P."/>
            <person name="Tripathy S."/>
        </authorList>
    </citation>
    <scope>NUCLEOTIDE SEQUENCE [LARGE SCALE GENOMIC DNA]</scope>
    <source>
        <strain evidence="8 9">VB511283</strain>
    </source>
</reference>
<dbReference type="InterPro" id="IPR006076">
    <property type="entry name" value="FAD-dep_OxRdtase"/>
</dbReference>
<evidence type="ECO:0000256" key="3">
    <source>
        <dbReference type="ARBA" id="ARBA00022630"/>
    </source>
</evidence>
<proteinExistence type="inferred from homology"/>
<evidence type="ECO:0000256" key="4">
    <source>
        <dbReference type="ARBA" id="ARBA00022827"/>
    </source>
</evidence>
<keyword evidence="4" id="KW-0274">FAD</keyword>
<dbReference type="RefSeq" id="WP_039715393.1">
    <property type="nucleotide sequence ID" value="NZ_JTJC03000001.1"/>
</dbReference>
<dbReference type="InterPro" id="IPR007867">
    <property type="entry name" value="GMC_OxRtase_C"/>
</dbReference>
<dbReference type="OrthoDB" id="9787779at2"/>
<comment type="similarity">
    <text evidence="2">Belongs to the GMC oxidoreductase family.</text>
</comment>
<name>A0A9X5E2D6_9CYAN</name>
<dbReference type="GO" id="GO:0016614">
    <property type="term" value="F:oxidoreductase activity, acting on CH-OH group of donors"/>
    <property type="evidence" value="ECO:0007669"/>
    <property type="project" value="InterPro"/>
</dbReference>
<comment type="cofactor">
    <cofactor evidence="1">
        <name>FAD</name>
        <dbReference type="ChEBI" id="CHEBI:57692"/>
    </cofactor>
</comment>
<dbReference type="SUPFAM" id="SSF51905">
    <property type="entry name" value="FAD/NAD(P)-binding domain"/>
    <property type="match status" value="1"/>
</dbReference>